<evidence type="ECO:0000313" key="1">
    <source>
        <dbReference type="EMBL" id="SPC85958.1"/>
    </source>
</evidence>
<name>A0A2N9FFM2_FAGSY</name>
<accession>A0A2N9FFM2</accession>
<organism evidence="1">
    <name type="scientific">Fagus sylvatica</name>
    <name type="common">Beechnut</name>
    <dbReference type="NCBI Taxonomy" id="28930"/>
    <lineage>
        <taxon>Eukaryota</taxon>
        <taxon>Viridiplantae</taxon>
        <taxon>Streptophyta</taxon>
        <taxon>Embryophyta</taxon>
        <taxon>Tracheophyta</taxon>
        <taxon>Spermatophyta</taxon>
        <taxon>Magnoliopsida</taxon>
        <taxon>eudicotyledons</taxon>
        <taxon>Gunneridae</taxon>
        <taxon>Pentapetalae</taxon>
        <taxon>rosids</taxon>
        <taxon>fabids</taxon>
        <taxon>Fagales</taxon>
        <taxon>Fagaceae</taxon>
        <taxon>Fagus</taxon>
    </lineage>
</organism>
<sequence length="88" mass="9299">MEELQLEAEPREPAPPPLPVAADLETHLGSDTTNLASLSPRHDLEPHAVACGVRVVVGFWVRWLAVLGCCGFLGAVARRLVAGFLGGS</sequence>
<protein>
    <submittedName>
        <fullName evidence="1">Uncharacterized protein</fullName>
    </submittedName>
</protein>
<reference evidence="1" key="1">
    <citation type="submission" date="2018-02" db="EMBL/GenBank/DDBJ databases">
        <authorList>
            <person name="Cohen D.B."/>
            <person name="Kent A.D."/>
        </authorList>
    </citation>
    <scope>NUCLEOTIDE SEQUENCE</scope>
</reference>
<dbReference type="AlphaFoldDB" id="A0A2N9FFM2"/>
<proteinExistence type="predicted"/>
<dbReference type="EMBL" id="OIVN01000813">
    <property type="protein sequence ID" value="SPC85958.1"/>
    <property type="molecule type" value="Genomic_DNA"/>
</dbReference>
<gene>
    <name evidence="1" type="ORF">FSB_LOCUS13840</name>
</gene>